<keyword evidence="3 11" id="KW-0812">Transmembrane</keyword>
<dbReference type="GO" id="GO:0015031">
    <property type="term" value="P:protein transport"/>
    <property type="evidence" value="ECO:0007669"/>
    <property type="project" value="UniProtKB-KW"/>
</dbReference>
<comment type="caution">
    <text evidence="12">The sequence shown here is derived from an EMBL/GenBank/DDBJ whole genome shotgun (WGS) entry which is preliminary data.</text>
</comment>
<comment type="similarity">
    <text evidence="9">Belongs to the Tom5 family.</text>
</comment>
<keyword evidence="6 11" id="KW-1133">Transmembrane helix</keyword>
<keyword evidence="7" id="KW-0496">Mitochondrion</keyword>
<keyword evidence="8 11" id="KW-0472">Membrane</keyword>
<evidence type="ECO:0000256" key="3">
    <source>
        <dbReference type="ARBA" id="ARBA00022692"/>
    </source>
</evidence>
<evidence type="ECO:0000313" key="13">
    <source>
        <dbReference type="Proteomes" id="UP000309340"/>
    </source>
</evidence>
<feature type="transmembrane region" description="Helical" evidence="11">
    <location>
        <begin position="20"/>
        <end position="42"/>
    </location>
</feature>
<dbReference type="EMBL" id="NAJQ01000270">
    <property type="protein sequence ID" value="TKA73294.1"/>
    <property type="molecule type" value="Genomic_DNA"/>
</dbReference>
<organism evidence="12 13">
    <name type="scientific">Friedmanniomyces simplex</name>
    <dbReference type="NCBI Taxonomy" id="329884"/>
    <lineage>
        <taxon>Eukaryota</taxon>
        <taxon>Fungi</taxon>
        <taxon>Dikarya</taxon>
        <taxon>Ascomycota</taxon>
        <taxon>Pezizomycotina</taxon>
        <taxon>Dothideomycetes</taxon>
        <taxon>Dothideomycetidae</taxon>
        <taxon>Mycosphaerellales</taxon>
        <taxon>Teratosphaeriaceae</taxon>
        <taxon>Friedmanniomyces</taxon>
    </lineage>
</organism>
<reference evidence="12 13" key="1">
    <citation type="submission" date="2017-03" db="EMBL/GenBank/DDBJ databases">
        <title>Genomes of endolithic fungi from Antarctica.</title>
        <authorList>
            <person name="Coleine C."/>
            <person name="Masonjones S."/>
            <person name="Stajich J.E."/>
        </authorList>
    </citation>
    <scope>NUCLEOTIDE SEQUENCE [LARGE SCALE GENOMIC DNA]</scope>
    <source>
        <strain evidence="12 13">CCFEE 5184</strain>
    </source>
</reference>
<evidence type="ECO:0000256" key="11">
    <source>
        <dbReference type="SAM" id="Phobius"/>
    </source>
</evidence>
<keyword evidence="5" id="KW-0653">Protein transport</keyword>
<evidence type="ECO:0000256" key="5">
    <source>
        <dbReference type="ARBA" id="ARBA00022927"/>
    </source>
</evidence>
<comment type="subcellular location">
    <subcellularLocation>
        <location evidence="1">Mitochondrion outer membrane</location>
        <topology evidence="1">Single-pass membrane protein</topology>
    </subcellularLocation>
</comment>
<evidence type="ECO:0000313" key="12">
    <source>
        <dbReference type="EMBL" id="TKA73294.1"/>
    </source>
</evidence>
<evidence type="ECO:0000256" key="1">
    <source>
        <dbReference type="ARBA" id="ARBA00004572"/>
    </source>
</evidence>
<dbReference type="AlphaFoldDB" id="A0A4U0X9J8"/>
<gene>
    <name evidence="12" type="ORF">B0A55_06077</name>
</gene>
<dbReference type="GO" id="GO:0005741">
    <property type="term" value="C:mitochondrial outer membrane"/>
    <property type="evidence" value="ECO:0007669"/>
    <property type="project" value="UniProtKB-SubCell"/>
</dbReference>
<dbReference type="Proteomes" id="UP000309340">
    <property type="component" value="Unassembled WGS sequence"/>
</dbReference>
<evidence type="ECO:0000256" key="9">
    <source>
        <dbReference type="ARBA" id="ARBA00025716"/>
    </source>
</evidence>
<evidence type="ECO:0000256" key="7">
    <source>
        <dbReference type="ARBA" id="ARBA00023128"/>
    </source>
</evidence>
<dbReference type="Pfam" id="PF10642">
    <property type="entry name" value="Tom5"/>
    <property type="match status" value="1"/>
</dbReference>
<dbReference type="OrthoDB" id="4150500at2759"/>
<keyword evidence="4" id="KW-1000">Mitochondrion outer membrane</keyword>
<evidence type="ECO:0000256" key="8">
    <source>
        <dbReference type="ARBA" id="ARBA00023136"/>
    </source>
</evidence>
<evidence type="ECO:0000256" key="2">
    <source>
        <dbReference type="ARBA" id="ARBA00022448"/>
    </source>
</evidence>
<protein>
    <submittedName>
        <fullName evidence="12">Uncharacterized protein</fullName>
    </submittedName>
</protein>
<keyword evidence="13" id="KW-1185">Reference proteome</keyword>
<dbReference type="InterPro" id="IPR019603">
    <property type="entry name" value="Tom5"/>
</dbReference>
<evidence type="ECO:0000256" key="10">
    <source>
        <dbReference type="SAM" id="MobiDB-lite"/>
    </source>
</evidence>
<name>A0A4U0X9J8_9PEZI</name>
<proteinExistence type="inferred from homology"/>
<keyword evidence="2" id="KW-0813">Transport</keyword>
<dbReference type="GO" id="GO:0006626">
    <property type="term" value="P:protein targeting to mitochondrion"/>
    <property type="evidence" value="ECO:0007669"/>
    <property type="project" value="UniProtKB-ARBA"/>
</dbReference>
<evidence type="ECO:0000256" key="4">
    <source>
        <dbReference type="ARBA" id="ARBA00022787"/>
    </source>
</evidence>
<sequence>MFGGPPPPLSAEELRQQEALATQTVSGALAMCVMLYLSPFAVDYSIARRPKRWSIFAVVILDAARLDTSILRVNKKTNSEATDVMHAINTVTLDLLECCSKHGQVTLGSRRRGCGSGCVLDILTSIATIPNSQALHKLIVDMSNVSPEQHVDFRSLLENNKIAVQIGTGDEASEVWADHEPSEEEEEVNRYALQGGDLGSKWDGEE</sequence>
<feature type="region of interest" description="Disordered" evidence="10">
    <location>
        <begin position="172"/>
        <end position="206"/>
    </location>
</feature>
<accession>A0A4U0X9J8</accession>
<evidence type="ECO:0000256" key="6">
    <source>
        <dbReference type="ARBA" id="ARBA00022989"/>
    </source>
</evidence>